<dbReference type="SUPFAM" id="SSF51735">
    <property type="entry name" value="NAD(P)-binding Rossmann-fold domains"/>
    <property type="match status" value="1"/>
</dbReference>
<dbReference type="NCBIfam" id="NF006035">
    <property type="entry name" value="PRK08177.1"/>
    <property type="match status" value="1"/>
</dbReference>
<name>A0ABX1Q6M2_9RHOO</name>
<organism evidence="1 2">
    <name type="scientific">Aromatoleum toluvorans</name>
    <dbReference type="NCBI Taxonomy" id="92002"/>
    <lineage>
        <taxon>Bacteria</taxon>
        <taxon>Pseudomonadati</taxon>
        <taxon>Pseudomonadota</taxon>
        <taxon>Betaproteobacteria</taxon>
        <taxon>Rhodocyclales</taxon>
        <taxon>Rhodocyclaceae</taxon>
        <taxon>Aromatoleum</taxon>
    </lineage>
</organism>
<accession>A0ABX1Q6M2</accession>
<keyword evidence="2" id="KW-1185">Reference proteome</keyword>
<reference evidence="1 2" key="1">
    <citation type="submission" date="2019-12" db="EMBL/GenBank/DDBJ databases">
        <title>Comparative genomics gives insights into the taxonomy of the Azoarcus-Aromatoleum group and reveals separate origins of nif in the plant-associated Azoarcus and non-plant-associated Aromatoleum sub-groups.</title>
        <authorList>
            <person name="Lafos M."/>
            <person name="Maluk M."/>
            <person name="Batista M."/>
            <person name="Junghare M."/>
            <person name="Carmona M."/>
            <person name="Faoro H."/>
            <person name="Cruz L.M."/>
            <person name="Battistoni F."/>
            <person name="De Souza E."/>
            <person name="Pedrosa F."/>
            <person name="Chen W.-M."/>
            <person name="Poole P.S."/>
            <person name="Dixon R.A."/>
            <person name="James E.K."/>
        </authorList>
    </citation>
    <scope>NUCLEOTIDE SEQUENCE [LARGE SCALE GENOMIC DNA]</scope>
    <source>
        <strain evidence="1 2">Td21</strain>
    </source>
</reference>
<dbReference type="Pfam" id="PF13561">
    <property type="entry name" value="adh_short_C2"/>
    <property type="match status" value="1"/>
</dbReference>
<dbReference type="InterPro" id="IPR052184">
    <property type="entry name" value="SDR_enzymes"/>
</dbReference>
<dbReference type="Proteomes" id="UP000623795">
    <property type="component" value="Unassembled WGS sequence"/>
</dbReference>
<dbReference type="RefSeq" id="WP_169258200.1">
    <property type="nucleotide sequence ID" value="NZ_WTVN01000066.1"/>
</dbReference>
<comment type="caution">
    <text evidence="1">The sequence shown here is derived from an EMBL/GenBank/DDBJ whole genome shotgun (WGS) entry which is preliminary data.</text>
</comment>
<evidence type="ECO:0000313" key="2">
    <source>
        <dbReference type="Proteomes" id="UP000623795"/>
    </source>
</evidence>
<dbReference type="Gene3D" id="3.40.50.720">
    <property type="entry name" value="NAD(P)-binding Rossmann-like Domain"/>
    <property type="match status" value="1"/>
</dbReference>
<gene>
    <name evidence="1" type="ORF">GPA22_21910</name>
</gene>
<dbReference type="InterPro" id="IPR036291">
    <property type="entry name" value="NAD(P)-bd_dom_sf"/>
</dbReference>
<sequence>MARTALIIGASRGLGLGLVRHFHQRDWQVVATCRDDRGAAALAAIDGVRVERVDICDRASREALAGRLDGNAFDLVFVNAGISGPEHRDVAPATLEEAGTLFMTNAIAPLQMAEQLLPRLKPDGVLGFMSSIMGSAALAQPQHRLYGASKAALNHLVCSLAAGLGESGPTVLCLHPGWVQTDMGGTAAPLDIETSTRGVCRVLESASGKGGVHFLDFQGQALPW</sequence>
<dbReference type="PANTHER" id="PTHR45458">
    <property type="entry name" value="SHORT-CHAIN DEHYDROGENASE/REDUCTASE SDR"/>
    <property type="match status" value="1"/>
</dbReference>
<proteinExistence type="predicted"/>
<dbReference type="PANTHER" id="PTHR45458:SF1">
    <property type="entry name" value="SHORT CHAIN DEHYDROGENASE"/>
    <property type="match status" value="1"/>
</dbReference>
<dbReference type="EMBL" id="WTVN01000066">
    <property type="protein sequence ID" value="NMG46377.1"/>
    <property type="molecule type" value="Genomic_DNA"/>
</dbReference>
<evidence type="ECO:0000313" key="1">
    <source>
        <dbReference type="EMBL" id="NMG46377.1"/>
    </source>
</evidence>
<protein>
    <submittedName>
        <fullName evidence="1">SDR family oxidoreductase</fullName>
    </submittedName>
</protein>
<dbReference type="InterPro" id="IPR002347">
    <property type="entry name" value="SDR_fam"/>
</dbReference>
<dbReference type="CDD" id="cd05325">
    <property type="entry name" value="carb_red_sniffer_like_SDR_c"/>
    <property type="match status" value="1"/>
</dbReference>
<dbReference type="PRINTS" id="PR00081">
    <property type="entry name" value="GDHRDH"/>
</dbReference>